<dbReference type="Proteomes" id="UP000594836">
    <property type="component" value="Chromosome"/>
</dbReference>
<evidence type="ECO:0000313" key="3">
    <source>
        <dbReference type="Proteomes" id="UP000594836"/>
    </source>
</evidence>
<dbReference type="RefSeq" id="WP_197939162.1">
    <property type="nucleotide sequence ID" value="NZ_CP065713.1"/>
</dbReference>
<reference evidence="2 3" key="1">
    <citation type="submission" date="2020-12" db="EMBL/GenBank/DDBJ databases">
        <title>FDA dAtabase for Regulatory Grade micrObial Sequences (FDA-ARGOS): Supporting development and validation of Infectious Disease Dx tests.</title>
        <authorList>
            <person name="Sproer C."/>
            <person name="Gronow S."/>
            <person name="Severitt S."/>
            <person name="Schroder I."/>
            <person name="Tallon L."/>
            <person name="Sadzewicz L."/>
            <person name="Zhao X."/>
            <person name="Boylan J."/>
            <person name="Ott S."/>
            <person name="Bowen H."/>
            <person name="Vavikolanu K."/>
            <person name="Mehta A."/>
            <person name="Aluvathingal J."/>
            <person name="Nadendla S."/>
            <person name="Lowell S."/>
            <person name="Myers T."/>
            <person name="Yan Y."/>
            <person name="Sichtig H."/>
        </authorList>
    </citation>
    <scope>NUCLEOTIDE SEQUENCE [LARGE SCALE GENOMIC DNA]</scope>
    <source>
        <strain evidence="2 3">FDAARGOS_881</strain>
    </source>
</reference>
<feature type="region of interest" description="Disordered" evidence="1">
    <location>
        <begin position="51"/>
        <end position="78"/>
    </location>
</feature>
<dbReference type="EMBL" id="CP065713">
    <property type="protein sequence ID" value="QPT09277.1"/>
    <property type="molecule type" value="Genomic_DNA"/>
</dbReference>
<gene>
    <name evidence="2" type="ORF">I6G38_02930</name>
</gene>
<protein>
    <submittedName>
        <fullName evidence="2">Uncharacterized protein</fullName>
    </submittedName>
</protein>
<accession>A0A7T3AB76</accession>
<dbReference type="AlphaFoldDB" id="A0A7T3AB76"/>
<sequence length="98" mass="10104">MLTPANVVDHITAISEGGPAFPGHDGLSSYCASCHGAKTARGGEAGAIRTRKPRRGCNADGSPLDPAHPWHGKSLGADASRPMVNLFSQLVLEVKSDG</sequence>
<organism evidence="2 3">
    <name type="scientific">Sphingomonas paucimobilis</name>
    <name type="common">Pseudomonas paucimobilis</name>
    <dbReference type="NCBI Taxonomy" id="13689"/>
    <lineage>
        <taxon>Bacteria</taxon>
        <taxon>Pseudomonadati</taxon>
        <taxon>Pseudomonadota</taxon>
        <taxon>Alphaproteobacteria</taxon>
        <taxon>Sphingomonadales</taxon>
        <taxon>Sphingomonadaceae</taxon>
        <taxon>Sphingomonas</taxon>
    </lineage>
</organism>
<evidence type="ECO:0000313" key="2">
    <source>
        <dbReference type="EMBL" id="QPT09277.1"/>
    </source>
</evidence>
<name>A0A7T3AB76_SPHPI</name>
<evidence type="ECO:0000256" key="1">
    <source>
        <dbReference type="SAM" id="MobiDB-lite"/>
    </source>
</evidence>
<proteinExistence type="predicted"/>